<dbReference type="Pfam" id="PF00691">
    <property type="entry name" value="OmpA"/>
    <property type="match status" value="1"/>
</dbReference>
<evidence type="ECO:0000256" key="1">
    <source>
        <dbReference type="ARBA" id="ARBA00004442"/>
    </source>
</evidence>
<dbReference type="InterPro" id="IPR036737">
    <property type="entry name" value="OmpA-like_sf"/>
</dbReference>
<gene>
    <name evidence="6" type="ORF">SAMN05421640_2872</name>
</gene>
<dbReference type="Gene3D" id="2.120.10.30">
    <property type="entry name" value="TolB, C-terminal domain"/>
    <property type="match status" value="1"/>
</dbReference>
<dbReference type="InterPro" id="IPR006665">
    <property type="entry name" value="OmpA-like"/>
</dbReference>
<dbReference type="SUPFAM" id="SSF82171">
    <property type="entry name" value="DPP6 N-terminal domain-like"/>
    <property type="match status" value="1"/>
</dbReference>
<evidence type="ECO:0000259" key="5">
    <source>
        <dbReference type="PROSITE" id="PS51123"/>
    </source>
</evidence>
<dbReference type="Proteomes" id="UP000198393">
    <property type="component" value="Unassembled WGS sequence"/>
</dbReference>
<evidence type="ECO:0000313" key="7">
    <source>
        <dbReference type="Proteomes" id="UP000198393"/>
    </source>
</evidence>
<evidence type="ECO:0000313" key="6">
    <source>
        <dbReference type="EMBL" id="SNT23772.1"/>
    </source>
</evidence>
<name>A0A239L1A4_EKHLU</name>
<dbReference type="GO" id="GO:0009279">
    <property type="term" value="C:cell outer membrane"/>
    <property type="evidence" value="ECO:0007669"/>
    <property type="project" value="UniProtKB-SubCell"/>
</dbReference>
<dbReference type="InterPro" id="IPR011990">
    <property type="entry name" value="TPR-like_helical_dom_sf"/>
</dbReference>
<dbReference type="InterPro" id="IPR006664">
    <property type="entry name" value="OMP_bac"/>
</dbReference>
<dbReference type="PANTHER" id="PTHR30329:SF21">
    <property type="entry name" value="LIPOPROTEIN YIAD-RELATED"/>
    <property type="match status" value="1"/>
</dbReference>
<reference evidence="6 7" key="1">
    <citation type="submission" date="2017-06" db="EMBL/GenBank/DDBJ databases">
        <authorList>
            <person name="Kim H.J."/>
            <person name="Triplett B.A."/>
        </authorList>
    </citation>
    <scope>NUCLEOTIDE SEQUENCE [LARGE SCALE GENOMIC DNA]</scope>
    <source>
        <strain evidence="6 7">DSM 19307</strain>
    </source>
</reference>
<keyword evidence="7" id="KW-1185">Reference proteome</keyword>
<dbReference type="SUPFAM" id="SSF103088">
    <property type="entry name" value="OmpA-like"/>
    <property type="match status" value="1"/>
</dbReference>
<evidence type="ECO:0000256" key="4">
    <source>
        <dbReference type="PROSITE-ProRule" id="PRU00473"/>
    </source>
</evidence>
<dbReference type="PROSITE" id="PS51123">
    <property type="entry name" value="OMPA_2"/>
    <property type="match status" value="1"/>
</dbReference>
<keyword evidence="3" id="KW-0998">Cell outer membrane</keyword>
<dbReference type="InterPro" id="IPR011659">
    <property type="entry name" value="WD40"/>
</dbReference>
<proteinExistence type="predicted"/>
<sequence length="717" mass="81561">MRLVHYILYVSIFCMFGYGQSIKILHSMDPLEERGNRSYKNGAYQEAAIFYERAFKKDTTNSALALKIAESYHHIDQFKTAENWFRIGIQNNELPTAQNMLDFAQVLMANQKYEEAEVWLKKYKSVEGSHLIASKKLSSIENIHKHFRDSASIEIEPLSINTKYAEFSPFYYGFGIVYLSDHHSNDVTNVMGWSAEEYTTVFYTEELESGRMRDPEVFHRGLNSEYHEGPLVFYDGNKIIFTRAGIPNKNNAESHLELYYAEYDSRKDQWVNMKPLPFNDPNYSVGQPAISKDGKTIVFSSNIPVGYGGTDLYVSKLQDGEWSEPENLGEFINSAGDDMFPFLINENELIFSSDGHGGLGDLDLFRAPLNASGHDEVENLGYPFNSSYADFGFISDSLGRTGFFTSNRENGGFDDDIYRFTAKWSRVQCVVSTVSGETLSNAKVNFIVGGVVRDSRFTDANGTTDFLALPGEEIKLEVSKEGYVSQSDVIASNELFAGMAMTSTITLEKEPVARPERVDPDVELQELYNRRKAMVQVNGRVFEYREVGNSRFIVNADEKILLSNTPADDGQTVEERAKQAVEEKGLNMQEMYSLKNIYFDLDSNELTEQGKEELNKVVKIMTVDQKIAFSINSYADSRGSMKYNDELAFKRSQKIARYLIENDVPGSRLILDSYGEQGILNHCDDNTECEERFHAVNRRAELELVMRKLYTNEEQVD</sequence>
<comment type="subcellular location">
    <subcellularLocation>
        <location evidence="1">Cell outer membrane</location>
    </subcellularLocation>
</comment>
<dbReference type="OrthoDB" id="1488841at2"/>
<dbReference type="AlphaFoldDB" id="A0A239L1A4"/>
<dbReference type="Pfam" id="PF07676">
    <property type="entry name" value="PD40"/>
    <property type="match status" value="1"/>
</dbReference>
<protein>
    <submittedName>
        <fullName evidence="6">Outer membrane protein OmpA</fullName>
    </submittedName>
</protein>
<keyword evidence="2 4" id="KW-0472">Membrane</keyword>
<accession>A0A239L1A4</accession>
<dbReference type="InterPro" id="IPR011042">
    <property type="entry name" value="6-blade_b-propeller_TolB-like"/>
</dbReference>
<dbReference type="Gene3D" id="1.25.40.10">
    <property type="entry name" value="Tetratricopeptide repeat domain"/>
    <property type="match status" value="1"/>
</dbReference>
<dbReference type="SUPFAM" id="SSF48452">
    <property type="entry name" value="TPR-like"/>
    <property type="match status" value="1"/>
</dbReference>
<dbReference type="Gene3D" id="3.30.1330.60">
    <property type="entry name" value="OmpA-like domain"/>
    <property type="match status" value="1"/>
</dbReference>
<feature type="domain" description="OmpA-like" evidence="5">
    <location>
        <begin position="587"/>
        <end position="708"/>
    </location>
</feature>
<evidence type="ECO:0000256" key="3">
    <source>
        <dbReference type="ARBA" id="ARBA00023237"/>
    </source>
</evidence>
<dbReference type="InterPro" id="IPR050330">
    <property type="entry name" value="Bact_OuterMem_StrucFunc"/>
</dbReference>
<organism evidence="6 7">
    <name type="scientific">Ekhidna lutea</name>
    <dbReference type="NCBI Taxonomy" id="447679"/>
    <lineage>
        <taxon>Bacteria</taxon>
        <taxon>Pseudomonadati</taxon>
        <taxon>Bacteroidota</taxon>
        <taxon>Cytophagia</taxon>
        <taxon>Cytophagales</taxon>
        <taxon>Reichenbachiellaceae</taxon>
        <taxon>Ekhidna</taxon>
    </lineage>
</organism>
<dbReference type="CDD" id="cd07185">
    <property type="entry name" value="OmpA_C-like"/>
    <property type="match status" value="1"/>
</dbReference>
<evidence type="ECO:0000256" key="2">
    <source>
        <dbReference type="ARBA" id="ARBA00023136"/>
    </source>
</evidence>
<dbReference type="EMBL" id="FZPD01000005">
    <property type="protein sequence ID" value="SNT23772.1"/>
    <property type="molecule type" value="Genomic_DNA"/>
</dbReference>
<dbReference type="PRINTS" id="PR01021">
    <property type="entry name" value="OMPADOMAIN"/>
</dbReference>
<dbReference type="PANTHER" id="PTHR30329">
    <property type="entry name" value="STATOR ELEMENT OF FLAGELLAR MOTOR COMPLEX"/>
    <property type="match status" value="1"/>
</dbReference>